<keyword evidence="2" id="KW-1185">Reference proteome</keyword>
<protein>
    <submittedName>
        <fullName evidence="1">Uncharacterized protein</fullName>
    </submittedName>
</protein>
<gene>
    <name evidence="1" type="ORF">DPMN_194419</name>
</gene>
<accession>A0A9D3XZG1</accession>
<proteinExistence type="predicted"/>
<reference evidence="1" key="2">
    <citation type="submission" date="2020-11" db="EMBL/GenBank/DDBJ databases">
        <authorList>
            <person name="McCartney M.A."/>
            <person name="Auch B."/>
            <person name="Kono T."/>
            <person name="Mallez S."/>
            <person name="Becker A."/>
            <person name="Gohl D.M."/>
            <person name="Silverstein K.A.T."/>
            <person name="Koren S."/>
            <person name="Bechman K.B."/>
            <person name="Herman A."/>
            <person name="Abrahante J.E."/>
            <person name="Garbe J."/>
        </authorList>
    </citation>
    <scope>NUCLEOTIDE SEQUENCE</scope>
    <source>
        <strain evidence="1">Duluth1</strain>
        <tissue evidence="1">Whole animal</tissue>
    </source>
</reference>
<comment type="caution">
    <text evidence="1">The sequence shown here is derived from an EMBL/GenBank/DDBJ whole genome shotgun (WGS) entry which is preliminary data.</text>
</comment>
<evidence type="ECO:0000313" key="2">
    <source>
        <dbReference type="Proteomes" id="UP000828390"/>
    </source>
</evidence>
<evidence type="ECO:0000313" key="1">
    <source>
        <dbReference type="EMBL" id="KAH3691191.1"/>
    </source>
</evidence>
<reference evidence="1" key="1">
    <citation type="journal article" date="2019" name="bioRxiv">
        <title>The Genome of the Zebra Mussel, Dreissena polymorpha: A Resource for Invasive Species Research.</title>
        <authorList>
            <person name="McCartney M.A."/>
            <person name="Auch B."/>
            <person name="Kono T."/>
            <person name="Mallez S."/>
            <person name="Zhang Y."/>
            <person name="Obille A."/>
            <person name="Becker A."/>
            <person name="Abrahante J.E."/>
            <person name="Garbe J."/>
            <person name="Badalamenti J.P."/>
            <person name="Herman A."/>
            <person name="Mangelson H."/>
            <person name="Liachko I."/>
            <person name="Sullivan S."/>
            <person name="Sone E.D."/>
            <person name="Koren S."/>
            <person name="Silverstein K.A.T."/>
            <person name="Beckman K.B."/>
            <person name="Gohl D.M."/>
        </authorList>
    </citation>
    <scope>NUCLEOTIDE SEQUENCE</scope>
    <source>
        <strain evidence="1">Duluth1</strain>
        <tissue evidence="1">Whole animal</tissue>
    </source>
</reference>
<organism evidence="1 2">
    <name type="scientific">Dreissena polymorpha</name>
    <name type="common">Zebra mussel</name>
    <name type="synonym">Mytilus polymorpha</name>
    <dbReference type="NCBI Taxonomy" id="45954"/>
    <lineage>
        <taxon>Eukaryota</taxon>
        <taxon>Metazoa</taxon>
        <taxon>Spiralia</taxon>
        <taxon>Lophotrochozoa</taxon>
        <taxon>Mollusca</taxon>
        <taxon>Bivalvia</taxon>
        <taxon>Autobranchia</taxon>
        <taxon>Heteroconchia</taxon>
        <taxon>Euheterodonta</taxon>
        <taxon>Imparidentia</taxon>
        <taxon>Neoheterodontei</taxon>
        <taxon>Myida</taxon>
        <taxon>Dreissenoidea</taxon>
        <taxon>Dreissenidae</taxon>
        <taxon>Dreissena</taxon>
    </lineage>
</organism>
<sequence>MKWLMNNLLGEMMNGHVAFGVQVSILKITLSFSTSLPVAINTVSVALKSLATRLSFVMGDPVTTDKTV</sequence>
<dbReference type="EMBL" id="JAIWYP010000042">
    <property type="protein sequence ID" value="KAH3691191.1"/>
    <property type="molecule type" value="Genomic_DNA"/>
</dbReference>
<dbReference type="Proteomes" id="UP000828390">
    <property type="component" value="Unassembled WGS sequence"/>
</dbReference>
<dbReference type="AlphaFoldDB" id="A0A9D3XZG1"/>
<name>A0A9D3XZG1_DREPO</name>